<accession>A0ABX8AAR0</accession>
<sequence length="237" mass="27050">MAHPLNPLFNNWHRVHDASEEPVLRLRIRPDVDDDGQPPIPDRPKGSKRLHTNATVATTRRLIEETTLSYKQIAQRTGATHGTVGRWAREFGWKRHPFAARATDTVPTARAGRRLKLRMLGVKLQEVAERCVNELWASPTVDYERLIKAMEAFKVARLMAMGSRRPRRHPEPRARTGQDWLDRDAAIAKGAEGPALGRRQYRAHPEEAMALLEDAHTPPEDHPALRPRIARGPRRRK</sequence>
<feature type="region of interest" description="Disordered" evidence="1">
    <location>
        <begin position="211"/>
        <end position="237"/>
    </location>
</feature>
<keyword evidence="3" id="KW-1185">Reference proteome</keyword>
<dbReference type="EMBL" id="CP036498">
    <property type="protein sequence ID" value="QUS40853.1"/>
    <property type="molecule type" value="Genomic_DNA"/>
</dbReference>
<feature type="compositionally biased region" description="Basic residues" evidence="1">
    <location>
        <begin position="228"/>
        <end position="237"/>
    </location>
</feature>
<proteinExistence type="predicted"/>
<gene>
    <name evidence="2" type="ORF">RPMA_19920</name>
</gene>
<evidence type="ECO:0000313" key="2">
    <source>
        <dbReference type="EMBL" id="QUS40853.1"/>
    </source>
</evidence>
<name>A0ABX8AAR0_9BRAD</name>
<organism evidence="2 3">
    <name type="scientific">Tardiphaga alba</name>
    <dbReference type="NCBI Taxonomy" id="340268"/>
    <lineage>
        <taxon>Bacteria</taxon>
        <taxon>Pseudomonadati</taxon>
        <taxon>Pseudomonadota</taxon>
        <taxon>Alphaproteobacteria</taxon>
        <taxon>Hyphomicrobiales</taxon>
        <taxon>Nitrobacteraceae</taxon>
        <taxon>Tardiphaga</taxon>
    </lineage>
</organism>
<evidence type="ECO:0008006" key="4">
    <source>
        <dbReference type="Google" id="ProtNLM"/>
    </source>
</evidence>
<feature type="region of interest" description="Disordered" evidence="1">
    <location>
        <begin position="29"/>
        <end position="50"/>
    </location>
</feature>
<dbReference type="RefSeq" id="WP_211909447.1">
    <property type="nucleotide sequence ID" value="NZ_CP036498.1"/>
</dbReference>
<reference evidence="2 3" key="1">
    <citation type="submission" date="2019-02" db="EMBL/GenBank/DDBJ databases">
        <title>Emended description of the genus Rhodopseudomonas and description of Rhodopseudomonas albus sp. nov., a non-phototrophic, heavy-metal-tolerant bacterium isolated from garden soil.</title>
        <authorList>
            <person name="Bao Z."/>
            <person name="Cao W.W."/>
            <person name="Sato Y."/>
            <person name="Nishizawa T."/>
            <person name="Zhao J."/>
            <person name="Guo Y."/>
            <person name="Ohta H."/>
        </authorList>
    </citation>
    <scope>NUCLEOTIDE SEQUENCE [LARGE SCALE GENOMIC DNA]</scope>
    <source>
        <strain evidence="2 3">SK50-23</strain>
    </source>
</reference>
<dbReference type="Proteomes" id="UP000682843">
    <property type="component" value="Chromosome"/>
</dbReference>
<evidence type="ECO:0000313" key="3">
    <source>
        <dbReference type="Proteomes" id="UP000682843"/>
    </source>
</evidence>
<feature type="compositionally biased region" description="Basic and acidic residues" evidence="1">
    <location>
        <begin position="211"/>
        <end position="224"/>
    </location>
</feature>
<protein>
    <recommendedName>
        <fullName evidence="4">Helix-turn-helix domain-containing protein</fullName>
    </recommendedName>
</protein>
<evidence type="ECO:0000256" key="1">
    <source>
        <dbReference type="SAM" id="MobiDB-lite"/>
    </source>
</evidence>